<organism evidence="3 4">
    <name type="scientific">Austropuccinia psidii MF-1</name>
    <dbReference type="NCBI Taxonomy" id="1389203"/>
    <lineage>
        <taxon>Eukaryota</taxon>
        <taxon>Fungi</taxon>
        <taxon>Dikarya</taxon>
        <taxon>Basidiomycota</taxon>
        <taxon>Pucciniomycotina</taxon>
        <taxon>Pucciniomycetes</taxon>
        <taxon>Pucciniales</taxon>
        <taxon>Sphaerophragmiaceae</taxon>
        <taxon>Austropuccinia</taxon>
    </lineage>
</organism>
<keyword evidence="4" id="KW-1185">Reference proteome</keyword>
<dbReference type="PANTHER" id="PTHR37984:SF5">
    <property type="entry name" value="PROTEIN NYNRIN-LIKE"/>
    <property type="match status" value="1"/>
</dbReference>
<gene>
    <name evidence="3" type="ORF">O181_061928</name>
</gene>
<dbReference type="Pfam" id="PF17921">
    <property type="entry name" value="Integrase_H2C2"/>
    <property type="match status" value="1"/>
</dbReference>
<dbReference type="PANTHER" id="PTHR37984">
    <property type="entry name" value="PROTEIN CBG26694"/>
    <property type="match status" value="1"/>
</dbReference>
<dbReference type="GO" id="GO:0003723">
    <property type="term" value="F:RNA binding"/>
    <property type="evidence" value="ECO:0007669"/>
    <property type="project" value="UniProtKB-KW"/>
</dbReference>
<dbReference type="InterPro" id="IPR041588">
    <property type="entry name" value="Integrase_H2C2"/>
</dbReference>
<accession>A0A9Q3EIW8</accession>
<dbReference type="EMBL" id="AVOT02029395">
    <property type="protein sequence ID" value="MBW0522213.1"/>
    <property type="molecule type" value="Genomic_DNA"/>
</dbReference>
<reference evidence="3" key="1">
    <citation type="submission" date="2021-03" db="EMBL/GenBank/DDBJ databases">
        <title>Draft genome sequence of rust myrtle Austropuccinia psidii MF-1, a brazilian biotype.</title>
        <authorList>
            <person name="Quecine M.C."/>
            <person name="Pachon D.M.R."/>
            <person name="Bonatelli M.L."/>
            <person name="Correr F.H."/>
            <person name="Franceschini L.M."/>
            <person name="Leite T.F."/>
            <person name="Margarido G.R.A."/>
            <person name="Almeida C.A."/>
            <person name="Ferrarezi J.A."/>
            <person name="Labate C.A."/>
        </authorList>
    </citation>
    <scope>NUCLEOTIDE SEQUENCE</scope>
    <source>
        <strain evidence="3">MF-1</strain>
    </source>
</reference>
<name>A0A9Q3EIW8_9BASI</name>
<dbReference type="Gene3D" id="1.10.340.70">
    <property type="match status" value="1"/>
</dbReference>
<dbReference type="InterPro" id="IPR050951">
    <property type="entry name" value="Retrovirus_Pol_polyprotein"/>
</dbReference>
<dbReference type="Proteomes" id="UP000765509">
    <property type="component" value="Unassembled WGS sequence"/>
</dbReference>
<evidence type="ECO:0000256" key="1">
    <source>
        <dbReference type="ARBA" id="ARBA00022884"/>
    </source>
</evidence>
<evidence type="ECO:0000259" key="2">
    <source>
        <dbReference type="PROSITE" id="PS50994"/>
    </source>
</evidence>
<dbReference type="InterPro" id="IPR001584">
    <property type="entry name" value="Integrase_cat-core"/>
</dbReference>
<dbReference type="GO" id="GO:0015074">
    <property type="term" value="P:DNA integration"/>
    <property type="evidence" value="ECO:0007669"/>
    <property type="project" value="InterPro"/>
</dbReference>
<comment type="caution">
    <text evidence="3">The sequence shown here is derived from an EMBL/GenBank/DDBJ whole genome shotgun (WGS) entry which is preliminary data.</text>
</comment>
<keyword evidence="1" id="KW-0694">RNA-binding</keyword>
<dbReference type="InterPro" id="IPR012337">
    <property type="entry name" value="RNaseH-like_sf"/>
</dbReference>
<feature type="domain" description="Integrase catalytic" evidence="2">
    <location>
        <begin position="115"/>
        <end position="214"/>
    </location>
</feature>
<evidence type="ECO:0000313" key="4">
    <source>
        <dbReference type="Proteomes" id="UP000765509"/>
    </source>
</evidence>
<dbReference type="InterPro" id="IPR036397">
    <property type="entry name" value="RNaseH_sf"/>
</dbReference>
<dbReference type="AlphaFoldDB" id="A0A9Q3EIW8"/>
<proteinExistence type="predicted"/>
<sequence length="214" mass="25453">MKYCKDQSLSSKLDEVWRKAYCEGRFHLLNGILYHRTKYTFFMTSTDRILIKTIVNEWHYIFSSGHLSEDRTLERVKTCSWWQNWREDVSDYCQTCDRCQKANRAKEKRFGMMIQIQEPKYLWKIVHMDWVTALPPRGGRSFDACLVLVDKYIKALIFLPCHRDYTAVDMAIIIWNRVISHTGLFQNIISDRDPEFTSSLWKSLHNGFGTNLSF</sequence>
<dbReference type="SUPFAM" id="SSF53098">
    <property type="entry name" value="Ribonuclease H-like"/>
    <property type="match status" value="1"/>
</dbReference>
<dbReference type="GO" id="GO:0005634">
    <property type="term" value="C:nucleus"/>
    <property type="evidence" value="ECO:0007669"/>
    <property type="project" value="UniProtKB-ARBA"/>
</dbReference>
<evidence type="ECO:0000313" key="3">
    <source>
        <dbReference type="EMBL" id="MBW0522213.1"/>
    </source>
</evidence>
<dbReference type="Gene3D" id="3.30.420.10">
    <property type="entry name" value="Ribonuclease H-like superfamily/Ribonuclease H"/>
    <property type="match status" value="1"/>
</dbReference>
<protein>
    <recommendedName>
        <fullName evidence="2">Integrase catalytic domain-containing protein</fullName>
    </recommendedName>
</protein>
<dbReference type="PROSITE" id="PS50994">
    <property type="entry name" value="INTEGRASE"/>
    <property type="match status" value="1"/>
</dbReference>